<dbReference type="InterPro" id="IPR007693">
    <property type="entry name" value="DNA_helicase_DnaB-like_N"/>
</dbReference>
<keyword evidence="14 19" id="KW-0238">DNA-binding</keyword>
<dbReference type="PANTHER" id="PTHR30153:SF2">
    <property type="entry name" value="REPLICATIVE DNA HELICASE"/>
    <property type="match status" value="1"/>
</dbReference>
<evidence type="ECO:0000256" key="3">
    <source>
        <dbReference type="ARBA" id="ARBA00022705"/>
    </source>
</evidence>
<dbReference type="Gene3D" id="3.40.50.300">
    <property type="entry name" value="P-loop containing nucleotide triphosphate hydrolases"/>
    <property type="match status" value="1"/>
</dbReference>
<feature type="domain" description="SF4 helicase" evidence="22">
    <location>
        <begin position="788"/>
        <end position="847"/>
    </location>
</feature>
<keyword evidence="12" id="KW-0404">Intron homing</keyword>
<dbReference type="SUPFAM" id="SSF52540">
    <property type="entry name" value="P-loop containing nucleoside triphosphate hydrolases"/>
    <property type="match status" value="1"/>
</dbReference>
<feature type="domain" description="DOD-type homing endonuclease" evidence="21">
    <location>
        <begin position="515"/>
        <end position="662"/>
    </location>
</feature>
<evidence type="ECO:0000256" key="20">
    <source>
        <dbReference type="SAM" id="MobiDB-lite"/>
    </source>
</evidence>
<keyword evidence="15" id="KW-0413">Isomerase</keyword>
<evidence type="ECO:0000256" key="8">
    <source>
        <dbReference type="ARBA" id="ARBA00022801"/>
    </source>
</evidence>
<dbReference type="FunFam" id="1.10.860.10:FF:000001">
    <property type="entry name" value="Replicative DNA helicase"/>
    <property type="match status" value="1"/>
</dbReference>
<keyword evidence="2 19" id="KW-0639">Primosome</keyword>
<feature type="region of interest" description="Disordered" evidence="20">
    <location>
        <begin position="1"/>
        <end position="27"/>
    </location>
</feature>
<dbReference type="InterPro" id="IPR036185">
    <property type="entry name" value="DNA_heli_DnaB-like_N_sf"/>
</dbReference>
<dbReference type="SUPFAM" id="SSF48024">
    <property type="entry name" value="N-terminal domain of DnaB helicase"/>
    <property type="match status" value="1"/>
</dbReference>
<dbReference type="NCBIfam" id="TIGR01445">
    <property type="entry name" value="intein_Nterm"/>
    <property type="match status" value="1"/>
</dbReference>
<comment type="similarity">
    <text evidence="1 19">Belongs to the helicase family. DnaB subfamily.</text>
</comment>
<dbReference type="InterPro" id="IPR006141">
    <property type="entry name" value="Intein_N"/>
</dbReference>
<dbReference type="GO" id="GO:0006314">
    <property type="term" value="P:intron homing"/>
    <property type="evidence" value="ECO:0007669"/>
    <property type="project" value="UniProtKB-KW"/>
</dbReference>
<dbReference type="Proteomes" id="UP000467201">
    <property type="component" value="Chromosome"/>
</dbReference>
<keyword evidence="4" id="KW-0540">Nuclease</keyword>
<gene>
    <name evidence="23" type="primary">dnaB</name>
    <name evidence="24" type="ORF">AWC01_16795</name>
    <name evidence="23" type="ORF">MDOR_37930</name>
</gene>
<evidence type="ECO:0000256" key="2">
    <source>
        <dbReference type="ARBA" id="ARBA00022515"/>
    </source>
</evidence>
<dbReference type="FunFam" id="3.40.50.300:FF:001469">
    <property type="entry name" value="Replicative DNA helicase"/>
    <property type="match status" value="1"/>
</dbReference>
<dbReference type="Pfam" id="PF00772">
    <property type="entry name" value="DnaB"/>
    <property type="match status" value="1"/>
</dbReference>
<dbReference type="CDD" id="cd00984">
    <property type="entry name" value="DnaB_C"/>
    <property type="match status" value="1"/>
</dbReference>
<evidence type="ECO:0000256" key="4">
    <source>
        <dbReference type="ARBA" id="ARBA00022722"/>
    </source>
</evidence>
<dbReference type="EC" id="5.6.2.3" evidence="18 19"/>
<dbReference type="InterPro" id="IPR003587">
    <property type="entry name" value="Hint_dom_N"/>
</dbReference>
<dbReference type="InterPro" id="IPR016136">
    <property type="entry name" value="DNA_helicase_N/primase_C"/>
</dbReference>
<dbReference type="SMART" id="SM00305">
    <property type="entry name" value="HintC"/>
    <property type="match status" value="1"/>
</dbReference>
<evidence type="ECO:0000256" key="14">
    <source>
        <dbReference type="ARBA" id="ARBA00023125"/>
    </source>
</evidence>
<dbReference type="GO" id="GO:0043139">
    <property type="term" value="F:5'-3' DNA helicase activity"/>
    <property type="evidence" value="ECO:0007669"/>
    <property type="project" value="UniProtKB-EC"/>
</dbReference>
<dbReference type="GO" id="GO:0004519">
    <property type="term" value="F:endonuclease activity"/>
    <property type="evidence" value="ECO:0007669"/>
    <property type="project" value="UniProtKB-KW"/>
</dbReference>
<dbReference type="PANTHER" id="PTHR30153">
    <property type="entry name" value="REPLICATIVE DNA HELICASE DNAB"/>
    <property type="match status" value="1"/>
</dbReference>
<dbReference type="RefSeq" id="WP_085192481.1">
    <property type="nucleotide sequence ID" value="NZ_AP022605.1"/>
</dbReference>
<dbReference type="EMBL" id="LQOS01000054">
    <property type="protein sequence ID" value="ORV36969.1"/>
    <property type="molecule type" value="Genomic_DNA"/>
</dbReference>
<keyword evidence="3 19" id="KW-0235">DNA replication</keyword>
<dbReference type="InterPro" id="IPR036844">
    <property type="entry name" value="Hint_dom_sf"/>
</dbReference>
<keyword evidence="13" id="KW-0651">Protein splicing</keyword>
<dbReference type="STRING" id="126673.AWC01_16795"/>
<dbReference type="Gene3D" id="1.10.860.10">
    <property type="entry name" value="DNAb Helicase, Chain A"/>
    <property type="match status" value="1"/>
</dbReference>
<evidence type="ECO:0000256" key="1">
    <source>
        <dbReference type="ARBA" id="ARBA00008428"/>
    </source>
</evidence>
<dbReference type="EMBL" id="AP022605">
    <property type="protein sequence ID" value="BBZ09624.1"/>
    <property type="molecule type" value="Genomic_DNA"/>
</dbReference>
<organism evidence="24 25">
    <name type="scientific">Mycolicibacterium doricum</name>
    <dbReference type="NCBI Taxonomy" id="126673"/>
    <lineage>
        <taxon>Bacteria</taxon>
        <taxon>Bacillati</taxon>
        <taxon>Actinomycetota</taxon>
        <taxon>Actinomycetes</taxon>
        <taxon>Mycobacteriales</taxon>
        <taxon>Mycobacteriaceae</taxon>
        <taxon>Mycolicibacterium</taxon>
    </lineage>
</organism>
<proteinExistence type="inferred from homology"/>
<dbReference type="GO" id="GO:0005829">
    <property type="term" value="C:cytosol"/>
    <property type="evidence" value="ECO:0007669"/>
    <property type="project" value="TreeGrafter"/>
</dbReference>
<dbReference type="PRINTS" id="PR00379">
    <property type="entry name" value="INTEIN"/>
</dbReference>
<dbReference type="GO" id="GO:0016539">
    <property type="term" value="P:intein-mediated protein splicing"/>
    <property type="evidence" value="ECO:0007669"/>
    <property type="project" value="InterPro"/>
</dbReference>
<dbReference type="NCBIfam" id="TIGR00665">
    <property type="entry name" value="DnaB"/>
    <property type="match status" value="1"/>
</dbReference>
<evidence type="ECO:0000256" key="5">
    <source>
        <dbReference type="ARBA" id="ARBA00022737"/>
    </source>
</evidence>
<evidence type="ECO:0000256" key="18">
    <source>
        <dbReference type="NCBIfam" id="TIGR00665"/>
    </source>
</evidence>
<evidence type="ECO:0000256" key="9">
    <source>
        <dbReference type="ARBA" id="ARBA00022806"/>
    </source>
</evidence>
<evidence type="ECO:0000313" key="25">
    <source>
        <dbReference type="Proteomes" id="UP000193564"/>
    </source>
</evidence>
<dbReference type="InterPro" id="IPR027434">
    <property type="entry name" value="Homing_endonucl"/>
</dbReference>
<dbReference type="GO" id="GO:0005524">
    <property type="term" value="F:ATP binding"/>
    <property type="evidence" value="ECO:0007669"/>
    <property type="project" value="UniProtKB-UniRule"/>
</dbReference>
<keyword evidence="25" id="KW-1185">Reference proteome</keyword>
<dbReference type="PROSITE" id="PS51199">
    <property type="entry name" value="SF4_HELICASE"/>
    <property type="match status" value="2"/>
</dbReference>
<keyword evidence="10" id="KW-0068">Autocatalytic cleavage</keyword>
<dbReference type="Pfam" id="PF14528">
    <property type="entry name" value="LAGLIDADG_3"/>
    <property type="match status" value="1"/>
</dbReference>
<dbReference type="PROSITE" id="PS50817">
    <property type="entry name" value="INTEIN_N_TER"/>
    <property type="match status" value="1"/>
</dbReference>
<dbReference type="NCBIfam" id="NF005852">
    <property type="entry name" value="PRK07773.1"/>
    <property type="match status" value="1"/>
</dbReference>
<dbReference type="InterPro" id="IPR004860">
    <property type="entry name" value="LAGLIDADG_dom"/>
</dbReference>
<dbReference type="InterPro" id="IPR007692">
    <property type="entry name" value="DNA_helicase_DnaB"/>
</dbReference>
<evidence type="ECO:0000259" key="21">
    <source>
        <dbReference type="PROSITE" id="PS50819"/>
    </source>
</evidence>
<dbReference type="Pfam" id="PF14890">
    <property type="entry name" value="Intein_splicing"/>
    <property type="match status" value="1"/>
</dbReference>
<comment type="catalytic activity">
    <reaction evidence="17 19">
        <text>ATP + H2O = ADP + phosphate + H(+)</text>
        <dbReference type="Rhea" id="RHEA:13065"/>
        <dbReference type="ChEBI" id="CHEBI:15377"/>
        <dbReference type="ChEBI" id="CHEBI:15378"/>
        <dbReference type="ChEBI" id="CHEBI:30616"/>
        <dbReference type="ChEBI" id="CHEBI:43474"/>
        <dbReference type="ChEBI" id="CHEBI:456216"/>
        <dbReference type="EC" id="5.6.2.3"/>
    </reaction>
</comment>
<dbReference type="InterPro" id="IPR006142">
    <property type="entry name" value="INTEIN"/>
</dbReference>
<evidence type="ECO:0000256" key="11">
    <source>
        <dbReference type="ARBA" id="ARBA00022840"/>
    </source>
</evidence>
<dbReference type="PROSITE" id="PS50819">
    <property type="entry name" value="INTEIN_ENDONUCLEASE"/>
    <property type="match status" value="1"/>
</dbReference>
<evidence type="ECO:0000259" key="22">
    <source>
        <dbReference type="PROSITE" id="PS51199"/>
    </source>
</evidence>
<comment type="function">
    <text evidence="16 19">The intein is an endonuclease.</text>
</comment>
<keyword evidence="6 19" id="KW-0547">Nucleotide-binding</keyword>
<dbReference type="Gene3D" id="3.10.28.10">
    <property type="entry name" value="Homing endonucleases"/>
    <property type="match status" value="1"/>
</dbReference>
<dbReference type="Proteomes" id="UP000193564">
    <property type="component" value="Unassembled WGS sequence"/>
</dbReference>
<reference evidence="23" key="3">
    <citation type="submission" date="2020-02" db="EMBL/GenBank/DDBJ databases">
        <authorList>
            <person name="Matsumoto Y."/>
            <person name="Motooka D."/>
            <person name="Nakamura S."/>
        </authorList>
    </citation>
    <scope>NUCLEOTIDE SEQUENCE</scope>
    <source>
        <strain evidence="23">JCM 12405</strain>
    </source>
</reference>
<reference evidence="23 26" key="2">
    <citation type="journal article" date="2019" name="Emerg. Microbes Infect.">
        <title>Comprehensive subspecies identification of 175 nontuberculous mycobacteria species based on 7547 genomic profiles.</title>
        <authorList>
            <person name="Matsumoto Y."/>
            <person name="Kinjo T."/>
            <person name="Motooka D."/>
            <person name="Nabeya D."/>
            <person name="Jung N."/>
            <person name="Uechi K."/>
            <person name="Horii T."/>
            <person name="Iida T."/>
            <person name="Fujita J."/>
            <person name="Nakamura S."/>
        </authorList>
    </citation>
    <scope>NUCLEOTIDE SEQUENCE [LARGE SCALE GENOMIC DNA]</scope>
    <source>
        <strain evidence="23 26">JCM 12405</strain>
    </source>
</reference>
<feature type="compositionally biased region" description="Basic and acidic residues" evidence="20">
    <location>
        <begin position="1"/>
        <end position="10"/>
    </location>
</feature>
<dbReference type="InterPro" id="IPR030934">
    <property type="entry name" value="Intein_C"/>
</dbReference>
<dbReference type="FunFam" id="3.40.50.300:FF:002029">
    <property type="entry name" value="Replicative DNA helicase"/>
    <property type="match status" value="1"/>
</dbReference>
<dbReference type="CDD" id="cd00081">
    <property type="entry name" value="Hint"/>
    <property type="match status" value="2"/>
</dbReference>
<reference evidence="24 25" key="1">
    <citation type="submission" date="2016-01" db="EMBL/GenBank/DDBJ databases">
        <title>The new phylogeny of the genus Mycobacterium.</title>
        <authorList>
            <person name="Tarcisio F."/>
            <person name="Conor M."/>
            <person name="Antonella G."/>
            <person name="Elisabetta G."/>
            <person name="Giulia F.S."/>
            <person name="Sara T."/>
            <person name="Anna F."/>
            <person name="Clotilde B."/>
            <person name="Roberto B."/>
            <person name="Veronica D.S."/>
            <person name="Fabio R."/>
            <person name="Monica P."/>
            <person name="Olivier J."/>
            <person name="Enrico T."/>
            <person name="Nicola S."/>
        </authorList>
    </citation>
    <scope>NUCLEOTIDE SEQUENCE [LARGE SCALE GENOMIC DNA]</scope>
    <source>
        <strain evidence="24 25">DSM 44339</strain>
    </source>
</reference>
<keyword evidence="7" id="KW-0255">Endonuclease</keyword>
<dbReference type="GO" id="GO:0016787">
    <property type="term" value="F:hydrolase activity"/>
    <property type="evidence" value="ECO:0007669"/>
    <property type="project" value="UniProtKB-KW"/>
</dbReference>
<evidence type="ECO:0000256" key="13">
    <source>
        <dbReference type="ARBA" id="ARBA00023000"/>
    </source>
</evidence>
<evidence type="ECO:0000256" key="12">
    <source>
        <dbReference type="ARBA" id="ARBA00022886"/>
    </source>
</evidence>
<evidence type="ECO:0000313" key="23">
    <source>
        <dbReference type="EMBL" id="BBZ09624.1"/>
    </source>
</evidence>
<keyword evidence="8 19" id="KW-0378">Hydrolase</keyword>
<sequence length="847" mass="93046">MAVVDDRGYADMDAAPPSEEFGRQPPHDAAAEQAVLGGMLLSKDAIADVLERLRPNDFYRPAHQNVYDSILELYGRGEPADAVTVAAELDRRGLLRRIGGAPYLHTLISTVPTAANAGFYAGIVAEKALLRRLVEAGTRVVQYGYAGADGADVSDVVDRAQAEIYDVTERRATEDFVILEDLLQPTMDEIDAIASRGGISRGVPTGFIELDEVTNGLHAGQMIIIAARPGVGKSTLALDILRSCSIKHQLPSVIFSLEMSKSEIVMRLLSAEAKIKLADMRSGRMSDDDWTKLARRMSEISEAPLYIDDSPNLTMMEIRAKARRLSQRAGLRLIVVDYMQLMTSGKKYESRQQEVSDFSRSIKLMAKELDVPVVAISQLNRGPEQRTDKRPQVSDLRESGCLTANTRILRADNGAEVTFGELMRTGERPLVWSLDERMRMVARPMTNVFASGRKEAFRVRLASGRTVEATGNHPFMTVDGWIPLEELKVGDRVGAPRKVPEPVRTGRMADAEVVMLGRMIGDGSGVKRQPIRYASIEAQSLSGVTDAAKHFGVTAVRGEYPADQVTKLRMPAPYRLTHGRCDPVAARLDGMGVSGTGSHEKSVPGRVFALPNDQVALFLRHLWATDGSVTWDQRAKAGCIYYSSTSRCLVDDVAQLLLRCGVYGHIKPVLNDRYREGWHLYVYGADNQARFLTNVGVPGAGGMAAQRVLESLESVVFSRNSDTVPKEVCAQMRVSEILADEHIAMSATNDVFWDEIVEVTSIGEQDVYDGTVDGTHNFVANQISLHNSLEQDADMVILLHRPDAFDRDDPRGGEADLILGKHRNGPTKTITVAHQLHLSKFANMAHS</sequence>
<evidence type="ECO:0000256" key="19">
    <source>
        <dbReference type="RuleBase" id="RU362085"/>
    </source>
</evidence>
<evidence type="ECO:0000256" key="7">
    <source>
        <dbReference type="ARBA" id="ARBA00022759"/>
    </source>
</evidence>
<dbReference type="SUPFAM" id="SSF51294">
    <property type="entry name" value="Hedgehog/intein (Hint) domain"/>
    <property type="match status" value="1"/>
</dbReference>
<dbReference type="Gene3D" id="2.170.16.10">
    <property type="entry name" value="Hedgehog/Intein (Hint) domain"/>
    <property type="match status" value="2"/>
</dbReference>
<evidence type="ECO:0000256" key="10">
    <source>
        <dbReference type="ARBA" id="ARBA00022813"/>
    </source>
</evidence>
<evidence type="ECO:0000256" key="17">
    <source>
        <dbReference type="ARBA" id="ARBA00048954"/>
    </source>
</evidence>
<keyword evidence="11 19" id="KW-0067">ATP-binding</keyword>
<feature type="domain" description="SF4 helicase" evidence="22">
    <location>
        <begin position="196"/>
        <end position="400"/>
    </location>
</feature>
<evidence type="ECO:0000256" key="16">
    <source>
        <dbReference type="ARBA" id="ARBA00044940"/>
    </source>
</evidence>
<dbReference type="Pfam" id="PF03796">
    <property type="entry name" value="DnaB_C"/>
    <property type="match status" value="1"/>
</dbReference>
<dbReference type="SUPFAM" id="SSF55608">
    <property type="entry name" value="Homing endonucleases"/>
    <property type="match status" value="1"/>
</dbReference>
<dbReference type="NCBIfam" id="TIGR01443">
    <property type="entry name" value="intein_Cterm"/>
    <property type="match status" value="1"/>
</dbReference>
<dbReference type="SMART" id="SM00306">
    <property type="entry name" value="HintN"/>
    <property type="match status" value="1"/>
</dbReference>
<dbReference type="GO" id="GO:1990077">
    <property type="term" value="C:primosome complex"/>
    <property type="evidence" value="ECO:0007669"/>
    <property type="project" value="UniProtKB-UniRule"/>
</dbReference>
<dbReference type="GO" id="GO:0003677">
    <property type="term" value="F:DNA binding"/>
    <property type="evidence" value="ECO:0007669"/>
    <property type="project" value="UniProtKB-UniRule"/>
</dbReference>
<evidence type="ECO:0000256" key="6">
    <source>
        <dbReference type="ARBA" id="ARBA00022741"/>
    </source>
</evidence>
<dbReference type="InterPro" id="IPR007694">
    <property type="entry name" value="DNA_helicase_DnaB-like_C"/>
</dbReference>
<name>A0A1X1SZ18_9MYCO</name>
<comment type="function">
    <text evidence="19">The main replicative DNA helicase, it participates in initiation and elongation during chromosome replication. Travels ahead of the DNA replisome, separating dsDNA into templates for DNA synthesis. A processive ATP-dependent 5'-3' DNA helicase it has DNA-dependent ATPase activity.</text>
</comment>
<dbReference type="AlphaFoldDB" id="A0A1X1SZ18"/>
<dbReference type="OrthoDB" id="9773982at2"/>
<protein>
    <recommendedName>
        <fullName evidence="18 19">Replicative DNA helicase</fullName>
        <ecNumber evidence="18 19">5.6.2.3</ecNumber>
    </recommendedName>
</protein>
<evidence type="ECO:0000313" key="24">
    <source>
        <dbReference type="EMBL" id="ORV36969.1"/>
    </source>
</evidence>
<accession>A0A1X1SZ18</accession>
<dbReference type="KEGG" id="mdr:MDOR_37930"/>
<dbReference type="InterPro" id="IPR027417">
    <property type="entry name" value="P-loop_NTPase"/>
</dbReference>
<dbReference type="InterPro" id="IPR003593">
    <property type="entry name" value="AAA+_ATPase"/>
</dbReference>
<dbReference type="GO" id="GO:0006269">
    <property type="term" value="P:DNA replication, synthesis of primer"/>
    <property type="evidence" value="ECO:0007669"/>
    <property type="project" value="UniProtKB-UniRule"/>
</dbReference>
<keyword evidence="5" id="KW-0677">Repeat</keyword>
<dbReference type="InterPro" id="IPR004042">
    <property type="entry name" value="Intein_endonuc_central"/>
</dbReference>
<dbReference type="InterPro" id="IPR003586">
    <property type="entry name" value="Hint_dom_C"/>
</dbReference>
<keyword evidence="9 19" id="KW-0347">Helicase</keyword>
<evidence type="ECO:0000256" key="15">
    <source>
        <dbReference type="ARBA" id="ARBA00023235"/>
    </source>
</evidence>
<evidence type="ECO:0000313" key="26">
    <source>
        <dbReference type="Proteomes" id="UP000467201"/>
    </source>
</evidence>
<dbReference type="PROSITE" id="PS50818">
    <property type="entry name" value="INTEIN_C_TER"/>
    <property type="match status" value="1"/>
</dbReference>
<dbReference type="SMART" id="SM00382">
    <property type="entry name" value="AAA"/>
    <property type="match status" value="1"/>
</dbReference>